<proteinExistence type="predicted"/>
<dbReference type="Pfam" id="PF12253">
    <property type="entry name" value="CAF1A_dimeriz"/>
    <property type="match status" value="1"/>
</dbReference>
<name>A0A1U7LLK9_NEOID</name>
<feature type="compositionally biased region" description="Acidic residues" evidence="1">
    <location>
        <begin position="37"/>
        <end position="63"/>
    </location>
</feature>
<dbReference type="AlphaFoldDB" id="A0A1U7LLK9"/>
<feature type="region of interest" description="Disordered" evidence="1">
    <location>
        <begin position="37"/>
        <end position="80"/>
    </location>
</feature>
<feature type="domain" description="Chromatin assembly factor 1 subunit Cac1-like C-terminal" evidence="3">
    <location>
        <begin position="159"/>
        <end position="213"/>
    </location>
</feature>
<evidence type="ECO:0000259" key="3">
    <source>
        <dbReference type="Pfam" id="PF21796"/>
    </source>
</evidence>
<evidence type="ECO:0000313" key="4">
    <source>
        <dbReference type="EMBL" id="OLL23401.1"/>
    </source>
</evidence>
<keyword evidence="5" id="KW-1185">Reference proteome</keyword>
<evidence type="ECO:0000259" key="2">
    <source>
        <dbReference type="Pfam" id="PF12253"/>
    </source>
</evidence>
<organism evidence="4 5">
    <name type="scientific">Neolecta irregularis (strain DAH-3)</name>
    <dbReference type="NCBI Taxonomy" id="1198029"/>
    <lineage>
        <taxon>Eukaryota</taxon>
        <taxon>Fungi</taxon>
        <taxon>Dikarya</taxon>
        <taxon>Ascomycota</taxon>
        <taxon>Taphrinomycotina</taxon>
        <taxon>Neolectales</taxon>
        <taxon>Neolectaceae</taxon>
        <taxon>Neolecta</taxon>
    </lineage>
</organism>
<dbReference type="Pfam" id="PF21796">
    <property type="entry name" value="Cac1_C"/>
    <property type="match status" value="1"/>
</dbReference>
<gene>
    <name evidence="4" type="ORF">NEOLI_004977</name>
</gene>
<dbReference type="InterPro" id="IPR048800">
    <property type="entry name" value="Cac1-like_C"/>
</dbReference>
<dbReference type="InterPro" id="IPR022043">
    <property type="entry name" value="CAF1A_DD"/>
</dbReference>
<dbReference type="OrthoDB" id="79480at2759"/>
<protein>
    <submittedName>
        <fullName evidence="4">Chromatin assembly factor 1 subunit rlf2</fullName>
    </submittedName>
</protein>
<dbReference type="STRING" id="1198029.A0A1U7LLK9"/>
<feature type="non-terminal residue" evidence="4">
    <location>
        <position position="1"/>
    </location>
</feature>
<dbReference type="Proteomes" id="UP000186594">
    <property type="component" value="Unassembled WGS sequence"/>
</dbReference>
<evidence type="ECO:0000256" key="1">
    <source>
        <dbReference type="SAM" id="MobiDB-lite"/>
    </source>
</evidence>
<sequence length="228" mass="25438">VRPPFHGTVSLRPPPALFRNPLRKLLPLLYDFDSEAEWLDDDDDPGEDLLSDEEDDVDSVLSEEDQRFLDDDGDTDDPGRRRPILDLAPCIQGPCAEGLITVGVCECLLDCPPPSGIDPFHDYWADNPLEEIPSMPPPDTCLLPSTLKKKLQAFPQDKLVDFIRLIKGSQEPKILLVQVLKKHFPSITKAIIAEKLGKVAKRTGRKESDVWVLTPEMELALSYASGQT</sequence>
<feature type="domain" description="Chromatin assembly factor 1 subunit A dimerization" evidence="2">
    <location>
        <begin position="1"/>
        <end position="62"/>
    </location>
</feature>
<comment type="caution">
    <text evidence="4">The sequence shown here is derived from an EMBL/GenBank/DDBJ whole genome shotgun (WGS) entry which is preliminary data.</text>
</comment>
<accession>A0A1U7LLK9</accession>
<dbReference type="EMBL" id="LXFE01001695">
    <property type="protein sequence ID" value="OLL23401.1"/>
    <property type="molecule type" value="Genomic_DNA"/>
</dbReference>
<reference evidence="4 5" key="1">
    <citation type="submission" date="2016-04" db="EMBL/GenBank/DDBJ databases">
        <title>Evolutionary innovation and constraint leading to complex multicellularity in the Ascomycota.</title>
        <authorList>
            <person name="Cisse O."/>
            <person name="Nguyen A."/>
            <person name="Hewitt D.A."/>
            <person name="Jedd G."/>
            <person name="Stajich J.E."/>
        </authorList>
    </citation>
    <scope>NUCLEOTIDE SEQUENCE [LARGE SCALE GENOMIC DNA]</scope>
    <source>
        <strain evidence="4 5">DAH-3</strain>
    </source>
</reference>
<evidence type="ECO:0000313" key="5">
    <source>
        <dbReference type="Proteomes" id="UP000186594"/>
    </source>
</evidence>